<comment type="caution">
    <text evidence="1">The sequence shown here is derived from an EMBL/GenBank/DDBJ whole genome shotgun (WGS) entry which is preliminary data.</text>
</comment>
<keyword evidence="2" id="KW-1185">Reference proteome</keyword>
<protein>
    <submittedName>
        <fullName evidence="1">Ank2 protein</fullName>
    </submittedName>
</protein>
<dbReference type="AlphaFoldDB" id="A0A812RGJ5"/>
<gene>
    <name evidence="1" type="primary">Ank2</name>
    <name evidence="1" type="ORF">SPIL2461_LOCUS10627</name>
</gene>
<dbReference type="OrthoDB" id="408729at2759"/>
<proteinExistence type="predicted"/>
<organism evidence="1 2">
    <name type="scientific">Symbiodinium pilosum</name>
    <name type="common">Dinoflagellate</name>
    <dbReference type="NCBI Taxonomy" id="2952"/>
    <lineage>
        <taxon>Eukaryota</taxon>
        <taxon>Sar</taxon>
        <taxon>Alveolata</taxon>
        <taxon>Dinophyceae</taxon>
        <taxon>Suessiales</taxon>
        <taxon>Symbiodiniaceae</taxon>
        <taxon>Symbiodinium</taxon>
    </lineage>
</organism>
<name>A0A812RGJ5_SYMPI</name>
<dbReference type="Proteomes" id="UP000649617">
    <property type="component" value="Unassembled WGS sequence"/>
</dbReference>
<evidence type="ECO:0000313" key="1">
    <source>
        <dbReference type="EMBL" id="CAE7435069.1"/>
    </source>
</evidence>
<reference evidence="1" key="1">
    <citation type="submission" date="2021-02" db="EMBL/GenBank/DDBJ databases">
        <authorList>
            <person name="Dougan E. K."/>
            <person name="Rhodes N."/>
            <person name="Thang M."/>
            <person name="Chan C."/>
        </authorList>
    </citation>
    <scope>NUCLEOTIDE SEQUENCE</scope>
</reference>
<evidence type="ECO:0000313" key="2">
    <source>
        <dbReference type="Proteomes" id="UP000649617"/>
    </source>
</evidence>
<sequence length="211" mass="23289">MATRMADDAADATQESDSEAAPTCKIVLHGLQGERKELRDVPLRETFASFCRRVREVTGAFHHGHDVQLVHGAKVLTEASSTPLISMSLFNATDTDVELTYLFKEVLLDPENLHMGFTSVPARDSPPPAFDQALFNGQRRCVEWAREVQASREMRLERLVVAVPPGMSEAQLCIGSRQRLPGEIADAAWGRAMETSPGQTLVYMYEGQADS</sequence>
<dbReference type="EMBL" id="CAJNIZ010020014">
    <property type="protein sequence ID" value="CAE7435069.1"/>
    <property type="molecule type" value="Genomic_DNA"/>
</dbReference>
<accession>A0A812RGJ5</accession>